<dbReference type="PANTHER" id="PTHR43540:SF1">
    <property type="entry name" value="ISOCHORISMATASE HYDROLASE"/>
    <property type="match status" value="1"/>
</dbReference>
<keyword evidence="4" id="KW-1185">Reference proteome</keyword>
<dbReference type="CDD" id="cd01014">
    <property type="entry name" value="nicotinamidase_related"/>
    <property type="match status" value="1"/>
</dbReference>
<organism evidence="3 4">
    <name type="scientific">Allosphingosinicella indica</name>
    <dbReference type="NCBI Taxonomy" id="941907"/>
    <lineage>
        <taxon>Bacteria</taxon>
        <taxon>Pseudomonadati</taxon>
        <taxon>Pseudomonadota</taxon>
        <taxon>Alphaproteobacteria</taxon>
        <taxon>Sphingomonadales</taxon>
        <taxon>Sphingomonadaceae</taxon>
        <taxon>Allosphingosinicella</taxon>
    </lineage>
</organism>
<dbReference type="InterPro" id="IPR000868">
    <property type="entry name" value="Isochorismatase-like_dom"/>
</dbReference>
<dbReference type="Proteomes" id="UP000192934">
    <property type="component" value="Chromosome I"/>
</dbReference>
<dbReference type="EMBL" id="LT840185">
    <property type="protein sequence ID" value="SMF61478.1"/>
    <property type="molecule type" value="Genomic_DNA"/>
</dbReference>
<gene>
    <name evidence="3" type="ORF">SAMN06295910_0467</name>
</gene>
<evidence type="ECO:0000313" key="3">
    <source>
        <dbReference type="EMBL" id="SMF61478.1"/>
    </source>
</evidence>
<accession>A0A1X7FZD6</accession>
<dbReference type="STRING" id="941907.SAMN06295910_0467"/>
<dbReference type="InterPro" id="IPR050272">
    <property type="entry name" value="Isochorismatase-like_hydrls"/>
</dbReference>
<dbReference type="InterPro" id="IPR036380">
    <property type="entry name" value="Isochorismatase-like_sf"/>
</dbReference>
<name>A0A1X7FZD6_9SPHN</name>
<dbReference type="Pfam" id="PF00857">
    <property type="entry name" value="Isochorismatase"/>
    <property type="match status" value="1"/>
</dbReference>
<dbReference type="OrthoDB" id="9807387at2"/>
<feature type="domain" description="Isochorismatase-like" evidence="2">
    <location>
        <begin position="8"/>
        <end position="147"/>
    </location>
</feature>
<dbReference type="GO" id="GO:0016787">
    <property type="term" value="F:hydrolase activity"/>
    <property type="evidence" value="ECO:0007669"/>
    <property type="project" value="UniProtKB-KW"/>
</dbReference>
<evidence type="ECO:0000256" key="1">
    <source>
        <dbReference type="ARBA" id="ARBA00022801"/>
    </source>
</evidence>
<evidence type="ECO:0000313" key="4">
    <source>
        <dbReference type="Proteomes" id="UP000192934"/>
    </source>
</evidence>
<dbReference type="Gene3D" id="3.40.50.850">
    <property type="entry name" value="Isochorismatase-like"/>
    <property type="match status" value="1"/>
</dbReference>
<dbReference type="RefSeq" id="WP_085217339.1">
    <property type="nucleotide sequence ID" value="NZ_LT840185.1"/>
</dbReference>
<proteinExistence type="predicted"/>
<protein>
    <submittedName>
        <fullName evidence="3">Nicotinamidase-related amidase</fullName>
    </submittedName>
</protein>
<evidence type="ECO:0000259" key="2">
    <source>
        <dbReference type="Pfam" id="PF00857"/>
    </source>
</evidence>
<dbReference type="PANTHER" id="PTHR43540">
    <property type="entry name" value="PEROXYUREIDOACRYLATE/UREIDOACRYLATE AMIDOHYDROLASE-RELATED"/>
    <property type="match status" value="1"/>
</dbReference>
<keyword evidence="1" id="KW-0378">Hydrolase</keyword>
<reference evidence="4" key="1">
    <citation type="submission" date="2017-04" db="EMBL/GenBank/DDBJ databases">
        <authorList>
            <person name="Varghese N."/>
            <person name="Submissions S."/>
        </authorList>
    </citation>
    <scope>NUCLEOTIDE SEQUENCE [LARGE SCALE GENOMIC DNA]</scope>
    <source>
        <strain evidence="4">Dd16</strain>
    </source>
</reference>
<sequence length="218" mass="23365">MITITDRTVLLPIDMQQAFDADPWPRRWNDRVDENGLALLDEWRALGRPIIHVRHDSVAPGATLAPGAPGNVARPGFAPLPGEPLVSKSVNSAFIGTDLDLRLRRIGAESILAFGIATDMCVSTTIRTGANMGWTMILAEDACDCFDLPDPRGGIIAAEDVHAAHVATLGYEFCGVVRTADVTRSSPAAIAGAKLVRPGGEPALRDRIAETRHELLVE</sequence>
<dbReference type="AlphaFoldDB" id="A0A1X7FZD6"/>
<dbReference type="SUPFAM" id="SSF52499">
    <property type="entry name" value="Isochorismatase-like hydrolases"/>
    <property type="match status" value="1"/>
</dbReference>